<dbReference type="ExpressionAtlas" id="G7KJ51">
    <property type="expression patterns" value="differential"/>
</dbReference>
<proteinExistence type="predicted"/>
<keyword evidence="2" id="KW-0812">Transmembrane</keyword>
<evidence type="ECO:0000313" key="3">
    <source>
        <dbReference type="EnsemblPlants" id="AES76257"/>
    </source>
</evidence>
<dbReference type="HOGENOM" id="CLU_2577503_0_0_1"/>
<name>G7KJ51_MEDTR</name>
<reference evidence="2 4" key="2">
    <citation type="journal article" date="2014" name="BMC Genomics">
        <title>An improved genome release (version Mt4.0) for the model legume Medicago truncatula.</title>
        <authorList>
            <person name="Tang H."/>
            <person name="Krishnakumar V."/>
            <person name="Bidwell S."/>
            <person name="Rosen B."/>
            <person name="Chan A."/>
            <person name="Zhou S."/>
            <person name="Gentzbittel L."/>
            <person name="Childs K.L."/>
            <person name="Yandell M."/>
            <person name="Gundlach H."/>
            <person name="Mayer K.F."/>
            <person name="Schwartz D.C."/>
            <person name="Town C.D."/>
        </authorList>
    </citation>
    <scope>GENOME REANNOTATION</scope>
    <source>
        <strain evidence="3 4">cv. Jemalong A17</strain>
    </source>
</reference>
<dbReference type="PaxDb" id="3880-AES76257"/>
<evidence type="ECO:0000313" key="2">
    <source>
        <dbReference type="EMBL" id="AES76257.1"/>
    </source>
</evidence>
<dbReference type="AlphaFoldDB" id="G7KJ51"/>
<dbReference type="EnsemblPlants" id="AES76257">
    <property type="protein sequence ID" value="AES76257"/>
    <property type="gene ID" value="MTR_6g074600"/>
</dbReference>
<gene>
    <name evidence="2" type="ordered locus">MTR_6g074600</name>
</gene>
<keyword evidence="2" id="KW-0472">Membrane</keyword>
<organism evidence="2 4">
    <name type="scientific">Medicago truncatula</name>
    <name type="common">Barrel medic</name>
    <name type="synonym">Medicago tribuloides</name>
    <dbReference type="NCBI Taxonomy" id="3880"/>
    <lineage>
        <taxon>Eukaryota</taxon>
        <taxon>Viridiplantae</taxon>
        <taxon>Streptophyta</taxon>
        <taxon>Embryophyta</taxon>
        <taxon>Tracheophyta</taxon>
        <taxon>Spermatophyta</taxon>
        <taxon>Magnoliopsida</taxon>
        <taxon>eudicotyledons</taxon>
        <taxon>Gunneridae</taxon>
        <taxon>Pentapetalae</taxon>
        <taxon>rosids</taxon>
        <taxon>fabids</taxon>
        <taxon>Fabales</taxon>
        <taxon>Fabaceae</taxon>
        <taxon>Papilionoideae</taxon>
        <taxon>50 kb inversion clade</taxon>
        <taxon>NPAAA clade</taxon>
        <taxon>Hologalegina</taxon>
        <taxon>IRL clade</taxon>
        <taxon>Trifolieae</taxon>
        <taxon>Medicago</taxon>
    </lineage>
</organism>
<keyword evidence="4" id="KW-1185">Reference proteome</keyword>
<feature type="chain" id="PRO_5014573672" evidence="1">
    <location>
        <begin position="22"/>
        <end position="81"/>
    </location>
</feature>
<reference evidence="3" key="3">
    <citation type="submission" date="2015-04" db="UniProtKB">
        <authorList>
            <consortium name="EnsemblPlants"/>
        </authorList>
    </citation>
    <scope>IDENTIFICATION</scope>
    <source>
        <strain evidence="3">cv. Jemalong A17</strain>
    </source>
</reference>
<feature type="signal peptide" evidence="1">
    <location>
        <begin position="1"/>
        <end position="21"/>
    </location>
</feature>
<accession>G7KJ51</accession>
<dbReference type="Proteomes" id="UP000002051">
    <property type="component" value="Chromosome 6"/>
</dbReference>
<dbReference type="EMBL" id="CM001222">
    <property type="protein sequence ID" value="AES76257.1"/>
    <property type="molecule type" value="Genomic_DNA"/>
</dbReference>
<protein>
    <submittedName>
        <fullName evidence="2">Transmembrane protein, putative</fullName>
    </submittedName>
</protein>
<sequence>MVLVMILVIAVSVVNLVLVPGQKGYGWMDFSNYSVLTRKDRFDLEEVMCDKEPTFMTSFCKSRDLCSLESDLMNCYCSDIM</sequence>
<evidence type="ECO:0000256" key="1">
    <source>
        <dbReference type="SAM" id="SignalP"/>
    </source>
</evidence>
<reference evidence="2 4" key="1">
    <citation type="journal article" date="2011" name="Nature">
        <title>The Medicago genome provides insight into the evolution of rhizobial symbioses.</title>
        <authorList>
            <person name="Young N.D."/>
            <person name="Debelle F."/>
            <person name="Oldroyd G.E."/>
            <person name="Geurts R."/>
            <person name="Cannon S.B."/>
            <person name="Udvardi M.K."/>
            <person name="Benedito V.A."/>
            <person name="Mayer K.F."/>
            <person name="Gouzy J."/>
            <person name="Schoof H."/>
            <person name="Van de Peer Y."/>
            <person name="Proost S."/>
            <person name="Cook D.R."/>
            <person name="Meyers B.C."/>
            <person name="Spannagl M."/>
            <person name="Cheung F."/>
            <person name="De Mita S."/>
            <person name="Krishnakumar V."/>
            <person name="Gundlach H."/>
            <person name="Zhou S."/>
            <person name="Mudge J."/>
            <person name="Bharti A.K."/>
            <person name="Murray J.D."/>
            <person name="Naoumkina M.A."/>
            <person name="Rosen B."/>
            <person name="Silverstein K.A."/>
            <person name="Tang H."/>
            <person name="Rombauts S."/>
            <person name="Zhao P.X."/>
            <person name="Zhou P."/>
            <person name="Barbe V."/>
            <person name="Bardou P."/>
            <person name="Bechner M."/>
            <person name="Bellec A."/>
            <person name="Berger A."/>
            <person name="Berges H."/>
            <person name="Bidwell S."/>
            <person name="Bisseling T."/>
            <person name="Choisne N."/>
            <person name="Couloux A."/>
            <person name="Denny R."/>
            <person name="Deshpande S."/>
            <person name="Dai X."/>
            <person name="Doyle J.J."/>
            <person name="Dudez A.M."/>
            <person name="Farmer A.D."/>
            <person name="Fouteau S."/>
            <person name="Franken C."/>
            <person name="Gibelin C."/>
            <person name="Gish J."/>
            <person name="Goldstein S."/>
            <person name="Gonzalez A.J."/>
            <person name="Green P.J."/>
            <person name="Hallab A."/>
            <person name="Hartog M."/>
            <person name="Hua A."/>
            <person name="Humphray S.J."/>
            <person name="Jeong D.H."/>
            <person name="Jing Y."/>
            <person name="Jocker A."/>
            <person name="Kenton S.M."/>
            <person name="Kim D.J."/>
            <person name="Klee K."/>
            <person name="Lai H."/>
            <person name="Lang C."/>
            <person name="Lin S."/>
            <person name="Macmil S.L."/>
            <person name="Magdelenat G."/>
            <person name="Matthews L."/>
            <person name="McCorrison J."/>
            <person name="Monaghan E.L."/>
            <person name="Mun J.H."/>
            <person name="Najar F.Z."/>
            <person name="Nicholson C."/>
            <person name="Noirot C."/>
            <person name="O'Bleness M."/>
            <person name="Paule C.R."/>
            <person name="Poulain J."/>
            <person name="Prion F."/>
            <person name="Qin B."/>
            <person name="Qu C."/>
            <person name="Retzel E.F."/>
            <person name="Riddle C."/>
            <person name="Sallet E."/>
            <person name="Samain S."/>
            <person name="Samson N."/>
            <person name="Sanders I."/>
            <person name="Saurat O."/>
            <person name="Scarpelli C."/>
            <person name="Schiex T."/>
            <person name="Segurens B."/>
            <person name="Severin A.J."/>
            <person name="Sherrier D.J."/>
            <person name="Shi R."/>
            <person name="Sims S."/>
            <person name="Singer S.R."/>
            <person name="Sinharoy S."/>
            <person name="Sterck L."/>
            <person name="Viollet A."/>
            <person name="Wang B.B."/>
            <person name="Wang K."/>
            <person name="Wang M."/>
            <person name="Wang X."/>
            <person name="Warfsmann J."/>
            <person name="Weissenbach J."/>
            <person name="White D.D."/>
            <person name="White J.D."/>
            <person name="Wiley G.B."/>
            <person name="Wincker P."/>
            <person name="Xing Y."/>
            <person name="Yang L."/>
            <person name="Yao Z."/>
            <person name="Ying F."/>
            <person name="Zhai J."/>
            <person name="Zhou L."/>
            <person name="Zuber A."/>
            <person name="Denarie J."/>
            <person name="Dixon R.A."/>
            <person name="May G.D."/>
            <person name="Schwartz D.C."/>
            <person name="Rogers J."/>
            <person name="Quetier F."/>
            <person name="Town C.D."/>
            <person name="Roe B.A."/>
        </authorList>
    </citation>
    <scope>NUCLEOTIDE SEQUENCE [LARGE SCALE GENOMIC DNA]</scope>
    <source>
        <strain evidence="2">A17</strain>
        <strain evidence="3 4">cv. Jemalong A17</strain>
    </source>
</reference>
<keyword evidence="1" id="KW-0732">Signal</keyword>
<evidence type="ECO:0000313" key="4">
    <source>
        <dbReference type="Proteomes" id="UP000002051"/>
    </source>
</evidence>